<dbReference type="InterPro" id="IPR051185">
    <property type="entry name" value="ASPM"/>
</dbReference>
<dbReference type="KEGG" id="aqu:100638256"/>
<dbReference type="AlphaFoldDB" id="A0A1X7V530"/>
<evidence type="ECO:0000256" key="5">
    <source>
        <dbReference type="SAM" id="MobiDB-lite"/>
    </source>
</evidence>
<dbReference type="Gene3D" id="1.20.5.190">
    <property type="match status" value="2"/>
</dbReference>
<dbReference type="EnsemblMetazoa" id="Aqu2.1.34622_001">
    <property type="protein sequence ID" value="Aqu2.1.34622_001"/>
    <property type="gene ID" value="Aqu2.1.34622"/>
</dbReference>
<dbReference type="SMART" id="SM00015">
    <property type="entry name" value="IQ"/>
    <property type="match status" value="3"/>
</dbReference>
<feature type="region of interest" description="Disordered" evidence="5">
    <location>
        <begin position="199"/>
        <end position="232"/>
    </location>
</feature>
<dbReference type="InterPro" id="IPR027417">
    <property type="entry name" value="P-loop_NTPase"/>
</dbReference>
<dbReference type="Pfam" id="PF00612">
    <property type="entry name" value="IQ"/>
    <property type="match status" value="3"/>
</dbReference>
<reference evidence="7" key="1">
    <citation type="journal article" date="2010" name="Nature">
        <title>The Amphimedon queenslandica genome and the evolution of animal complexity.</title>
        <authorList>
            <person name="Srivastava M."/>
            <person name="Simakov O."/>
            <person name="Chapman J."/>
            <person name="Fahey B."/>
            <person name="Gauthier M.E."/>
            <person name="Mitros T."/>
            <person name="Richards G.S."/>
            <person name="Conaco C."/>
            <person name="Dacre M."/>
            <person name="Hellsten U."/>
            <person name="Larroux C."/>
            <person name="Putnam N.H."/>
            <person name="Stanke M."/>
            <person name="Adamska M."/>
            <person name="Darling A."/>
            <person name="Degnan S.M."/>
            <person name="Oakley T.H."/>
            <person name="Plachetzki D.C."/>
            <person name="Zhai Y."/>
            <person name="Adamski M."/>
            <person name="Calcino A."/>
            <person name="Cummins S.F."/>
            <person name="Goodstein D.M."/>
            <person name="Harris C."/>
            <person name="Jackson D.J."/>
            <person name="Leys S.P."/>
            <person name="Shu S."/>
            <person name="Woodcroft B.J."/>
            <person name="Vervoort M."/>
            <person name="Kosik K.S."/>
            <person name="Manning G."/>
            <person name="Degnan B.M."/>
            <person name="Rokhsar D.S."/>
        </authorList>
    </citation>
    <scope>NUCLEOTIDE SEQUENCE [LARGE SCALE GENOMIC DNA]</scope>
</reference>
<name>A0A1X7V530_AMPQE</name>
<proteinExistence type="predicted"/>
<evidence type="ECO:0000313" key="6">
    <source>
        <dbReference type="EnsemblMetazoa" id="Aqu2.1.34622_001"/>
    </source>
</evidence>
<feature type="compositionally biased region" description="Basic residues" evidence="5">
    <location>
        <begin position="210"/>
        <end position="221"/>
    </location>
</feature>
<evidence type="ECO:0008006" key="8">
    <source>
        <dbReference type="Google" id="ProtNLM"/>
    </source>
</evidence>
<dbReference type="SUPFAM" id="SSF52540">
    <property type="entry name" value="P-loop containing nucleoside triphosphate hydrolases"/>
    <property type="match status" value="1"/>
</dbReference>
<dbReference type="PROSITE" id="PS50096">
    <property type="entry name" value="IQ"/>
    <property type="match status" value="3"/>
</dbReference>
<sequence>MAAFLELWNKRQQLVEAVCEACREAEDWREKEYNAAIKIQSWFRGCRVRAYLRYLNECAVIIQKTYRGHYGRRQYREYLKEYYDELQHQFYSHMATIIQSAWRGYYTRKYLFNYYAQKTYLAELKKKNEETRLILQEHKQKEIDRQLKREKELQEIMIRKKALQYHYMLSTESSPGVFKQRDTESVDQLEAQMRSIHYHNNSTASSLTASRRRLRQKHTSQPKRYWSKDESSGSLPAIDLTAADGDCRLRHTLPPINKPQGPFKLPKDVWQKRHSVLKPTLRTSTSYSSVEQARLELQDKEDQMIVVNEKFLPFTKSTFQYRHPVMASQTSYIRLAYGNEYFREKTQELNKQRFQSVVPGIALFDQI</sequence>
<dbReference type="GO" id="GO:0005737">
    <property type="term" value="C:cytoplasm"/>
    <property type="evidence" value="ECO:0007669"/>
    <property type="project" value="UniProtKB-SubCell"/>
</dbReference>
<dbReference type="OrthoDB" id="190375at2759"/>
<dbReference type="STRING" id="400682.A0A1X7V530"/>
<dbReference type="GO" id="GO:0007051">
    <property type="term" value="P:spindle organization"/>
    <property type="evidence" value="ECO:0007669"/>
    <property type="project" value="TreeGrafter"/>
</dbReference>
<dbReference type="CDD" id="cd23767">
    <property type="entry name" value="IQCD"/>
    <property type="match status" value="1"/>
</dbReference>
<accession>A0A1X7V530</accession>
<keyword evidence="3" id="KW-0677">Repeat</keyword>
<dbReference type="CDD" id="cd23766">
    <property type="entry name" value="IQCG"/>
    <property type="match status" value="1"/>
</dbReference>
<dbReference type="Proteomes" id="UP000007879">
    <property type="component" value="Unassembled WGS sequence"/>
</dbReference>
<evidence type="ECO:0000256" key="4">
    <source>
        <dbReference type="ARBA" id="ARBA00022860"/>
    </source>
</evidence>
<protein>
    <recommendedName>
        <fullName evidence="8">Spermatogenesis-associated protein 17</fullName>
    </recommendedName>
</protein>
<dbReference type="InterPro" id="IPR000048">
    <property type="entry name" value="IQ_motif_EF-hand-BS"/>
</dbReference>
<dbReference type="GO" id="GO:0000278">
    <property type="term" value="P:mitotic cell cycle"/>
    <property type="evidence" value="ECO:0007669"/>
    <property type="project" value="TreeGrafter"/>
</dbReference>
<keyword evidence="4" id="KW-0112">Calmodulin-binding</keyword>
<evidence type="ECO:0000313" key="7">
    <source>
        <dbReference type="Proteomes" id="UP000007879"/>
    </source>
</evidence>
<reference evidence="6" key="2">
    <citation type="submission" date="2017-05" db="UniProtKB">
        <authorList>
            <consortium name="EnsemblMetazoa"/>
        </authorList>
    </citation>
    <scope>IDENTIFICATION</scope>
</reference>
<dbReference type="PANTHER" id="PTHR22706:SF1">
    <property type="entry name" value="ASSEMBLY FACTOR FOR SPINDLE MICROTUBULES"/>
    <property type="match status" value="1"/>
</dbReference>
<dbReference type="InParanoid" id="A0A1X7V530"/>
<dbReference type="GO" id="GO:0005516">
    <property type="term" value="F:calmodulin binding"/>
    <property type="evidence" value="ECO:0007669"/>
    <property type="project" value="UniProtKB-KW"/>
</dbReference>
<keyword evidence="2" id="KW-0963">Cytoplasm</keyword>
<evidence type="ECO:0000256" key="1">
    <source>
        <dbReference type="ARBA" id="ARBA00004496"/>
    </source>
</evidence>
<dbReference type="EnsemblMetazoa" id="XM_011404987.2">
    <property type="protein sequence ID" value="XP_011403289.1"/>
    <property type="gene ID" value="LOC100638256"/>
</dbReference>
<gene>
    <name evidence="6" type="primary">100638256</name>
</gene>
<dbReference type="GO" id="GO:0000922">
    <property type="term" value="C:spindle pole"/>
    <property type="evidence" value="ECO:0007669"/>
    <property type="project" value="TreeGrafter"/>
</dbReference>
<keyword evidence="7" id="KW-1185">Reference proteome</keyword>
<dbReference type="GO" id="GO:0051295">
    <property type="term" value="P:establishment of meiotic spindle localization"/>
    <property type="evidence" value="ECO:0007669"/>
    <property type="project" value="TreeGrafter"/>
</dbReference>
<dbReference type="eggNOG" id="ENOG502QS0S">
    <property type="taxonomic scope" value="Eukaryota"/>
</dbReference>
<dbReference type="PANTHER" id="PTHR22706">
    <property type="entry name" value="ASSEMBLY FACTOR FOR SPINDLE MICROTUBULES"/>
    <property type="match status" value="1"/>
</dbReference>
<evidence type="ECO:0000256" key="3">
    <source>
        <dbReference type="ARBA" id="ARBA00022737"/>
    </source>
</evidence>
<evidence type="ECO:0000256" key="2">
    <source>
        <dbReference type="ARBA" id="ARBA00022490"/>
    </source>
</evidence>
<comment type="subcellular location">
    <subcellularLocation>
        <location evidence="1">Cytoplasm</location>
    </subcellularLocation>
</comment>
<organism evidence="6">
    <name type="scientific">Amphimedon queenslandica</name>
    <name type="common">Sponge</name>
    <dbReference type="NCBI Taxonomy" id="400682"/>
    <lineage>
        <taxon>Eukaryota</taxon>
        <taxon>Metazoa</taxon>
        <taxon>Porifera</taxon>
        <taxon>Demospongiae</taxon>
        <taxon>Heteroscleromorpha</taxon>
        <taxon>Haplosclerida</taxon>
        <taxon>Niphatidae</taxon>
        <taxon>Amphimedon</taxon>
    </lineage>
</organism>